<dbReference type="Proteomes" id="UP001362999">
    <property type="component" value="Unassembled WGS sequence"/>
</dbReference>
<dbReference type="InterPro" id="IPR036291">
    <property type="entry name" value="NAD(P)-bd_dom_sf"/>
</dbReference>
<dbReference type="GO" id="GO:0006633">
    <property type="term" value="P:fatty acid biosynthetic process"/>
    <property type="evidence" value="ECO:0007669"/>
    <property type="project" value="TreeGrafter"/>
</dbReference>
<evidence type="ECO:0000313" key="4">
    <source>
        <dbReference type="Proteomes" id="UP001362999"/>
    </source>
</evidence>
<dbReference type="GO" id="GO:0016616">
    <property type="term" value="F:oxidoreductase activity, acting on the CH-OH group of donors, NAD or NADP as acceptor"/>
    <property type="evidence" value="ECO:0007669"/>
    <property type="project" value="TreeGrafter"/>
</dbReference>
<dbReference type="SUPFAM" id="SSF51735">
    <property type="entry name" value="NAD(P)-binding Rossmann-fold domains"/>
    <property type="match status" value="1"/>
</dbReference>
<dbReference type="EMBL" id="JAWWNJ010000023">
    <property type="protein sequence ID" value="KAK7032769.1"/>
    <property type="molecule type" value="Genomic_DNA"/>
</dbReference>
<dbReference type="PANTHER" id="PTHR42760">
    <property type="entry name" value="SHORT-CHAIN DEHYDROGENASES/REDUCTASES FAMILY MEMBER"/>
    <property type="match status" value="1"/>
</dbReference>
<dbReference type="GO" id="GO:0048038">
    <property type="term" value="F:quinone binding"/>
    <property type="evidence" value="ECO:0007669"/>
    <property type="project" value="TreeGrafter"/>
</dbReference>
<comment type="similarity">
    <text evidence="1">Belongs to the short-chain dehydrogenases/reductases (SDR) family.</text>
</comment>
<gene>
    <name evidence="3" type="ORF">R3P38DRAFT_770604</name>
</gene>
<keyword evidence="4" id="KW-1185">Reference proteome</keyword>
<dbReference type="InterPro" id="IPR020904">
    <property type="entry name" value="Sc_DH/Rdtase_CS"/>
</dbReference>
<dbReference type="Gene3D" id="3.40.50.720">
    <property type="entry name" value="NAD(P)-binding Rossmann-like Domain"/>
    <property type="match status" value="1"/>
</dbReference>
<accession>A0AAW0C2F6</accession>
<dbReference type="PROSITE" id="PS00061">
    <property type="entry name" value="ADH_SHORT"/>
    <property type="match status" value="1"/>
</dbReference>
<protein>
    <submittedName>
        <fullName evidence="3">NAD-binding protein</fullName>
    </submittedName>
</protein>
<evidence type="ECO:0000313" key="3">
    <source>
        <dbReference type="EMBL" id="KAK7032769.1"/>
    </source>
</evidence>
<evidence type="ECO:0000256" key="1">
    <source>
        <dbReference type="ARBA" id="ARBA00006484"/>
    </source>
</evidence>
<sequence>MPSAKGVAFVTGAAQGIGRSIALRLAADGFDVAVNDITDKCELDTLVNEIKKKGRKSSKHTGDVSNDETVRNMIEAVVGQHGRLSVMVANAGIAGPYGKKLIEVSAKQFDQVMQVNTRSMFLCYKYAGLQMIKQGCGGRIIGACSVAGKKGMQTQAVYSASKFAVRGLTQAAALELGEHGITVNAYAPGAIDTPMLRGMATTQKESDIEAMTEMFKQMSPLHMLGTPQDIAGLVSFLASEDSRFITGQTISSNGGMFFD</sequence>
<name>A0AAW0C2F6_9AGAR</name>
<keyword evidence="2" id="KW-0521">NADP</keyword>
<dbReference type="PANTHER" id="PTHR42760:SF121">
    <property type="entry name" value="3-OXOACYL-(ACYL-CARRIER-PROTEIN) REDUCTASE"/>
    <property type="match status" value="1"/>
</dbReference>
<reference evidence="3 4" key="1">
    <citation type="journal article" date="2024" name="J Genomics">
        <title>Draft genome sequencing and assembly of Favolaschia claudopus CIRM-BRFM 2984 isolated from oak limbs.</title>
        <authorList>
            <person name="Navarro D."/>
            <person name="Drula E."/>
            <person name="Chaduli D."/>
            <person name="Cazenave R."/>
            <person name="Ahrendt S."/>
            <person name="Wang J."/>
            <person name="Lipzen A."/>
            <person name="Daum C."/>
            <person name="Barry K."/>
            <person name="Grigoriev I.V."/>
            <person name="Favel A."/>
            <person name="Rosso M.N."/>
            <person name="Martin F."/>
        </authorList>
    </citation>
    <scope>NUCLEOTIDE SEQUENCE [LARGE SCALE GENOMIC DNA]</scope>
    <source>
        <strain evidence="3 4">CIRM-BRFM 2984</strain>
    </source>
</reference>
<dbReference type="PRINTS" id="PR00080">
    <property type="entry name" value="SDRFAMILY"/>
</dbReference>
<dbReference type="InterPro" id="IPR002347">
    <property type="entry name" value="SDR_fam"/>
</dbReference>
<dbReference type="Pfam" id="PF13561">
    <property type="entry name" value="adh_short_C2"/>
    <property type="match status" value="1"/>
</dbReference>
<dbReference type="AlphaFoldDB" id="A0AAW0C2F6"/>
<comment type="caution">
    <text evidence="3">The sequence shown here is derived from an EMBL/GenBank/DDBJ whole genome shotgun (WGS) entry which is preliminary data.</text>
</comment>
<proteinExistence type="inferred from homology"/>
<organism evidence="3 4">
    <name type="scientific">Favolaschia claudopus</name>
    <dbReference type="NCBI Taxonomy" id="2862362"/>
    <lineage>
        <taxon>Eukaryota</taxon>
        <taxon>Fungi</taxon>
        <taxon>Dikarya</taxon>
        <taxon>Basidiomycota</taxon>
        <taxon>Agaricomycotina</taxon>
        <taxon>Agaricomycetes</taxon>
        <taxon>Agaricomycetidae</taxon>
        <taxon>Agaricales</taxon>
        <taxon>Marasmiineae</taxon>
        <taxon>Mycenaceae</taxon>
        <taxon>Favolaschia</taxon>
    </lineage>
</organism>
<dbReference type="FunFam" id="3.40.50.720:FF:000084">
    <property type="entry name" value="Short-chain dehydrogenase reductase"/>
    <property type="match status" value="1"/>
</dbReference>
<dbReference type="PRINTS" id="PR00081">
    <property type="entry name" value="GDHRDH"/>
</dbReference>
<evidence type="ECO:0000256" key="2">
    <source>
        <dbReference type="ARBA" id="ARBA00022857"/>
    </source>
</evidence>